<dbReference type="OMA" id="RTELWLM"/>
<dbReference type="SUPFAM" id="SSF53335">
    <property type="entry name" value="S-adenosyl-L-methionine-dependent methyltransferases"/>
    <property type="match status" value="1"/>
</dbReference>
<dbReference type="Gene3D" id="3.40.50.150">
    <property type="entry name" value="Vaccinia Virus protein VP39"/>
    <property type="match status" value="1"/>
</dbReference>
<feature type="compositionally biased region" description="Low complexity" evidence="1">
    <location>
        <begin position="145"/>
        <end position="163"/>
    </location>
</feature>
<dbReference type="PANTHER" id="PTHR43591:SF92">
    <property type="entry name" value="METHYLTRANSFERASE TYPE 11 DOMAIN-CONTAINING PROTEIN"/>
    <property type="match status" value="1"/>
</dbReference>
<dbReference type="InterPro" id="IPR013216">
    <property type="entry name" value="Methyltransf_11"/>
</dbReference>
<dbReference type="STRING" id="1116229.S3DHF4"/>
<feature type="region of interest" description="Disordered" evidence="1">
    <location>
        <begin position="85"/>
        <end position="111"/>
    </location>
</feature>
<dbReference type="eggNOG" id="ENOG502RDBT">
    <property type="taxonomic scope" value="Eukaryota"/>
</dbReference>
<dbReference type="KEGG" id="glz:GLAREA_08747"/>
<reference evidence="3 4" key="1">
    <citation type="journal article" date="2013" name="BMC Genomics">
        <title>Genomics-driven discovery of the pneumocandin biosynthetic gene cluster in the fungus Glarea lozoyensis.</title>
        <authorList>
            <person name="Chen L."/>
            <person name="Yue Q."/>
            <person name="Zhang X."/>
            <person name="Xiang M."/>
            <person name="Wang C."/>
            <person name="Li S."/>
            <person name="Che Y."/>
            <person name="Ortiz-Lopez F.J."/>
            <person name="Bills G.F."/>
            <person name="Liu X."/>
            <person name="An Z."/>
        </authorList>
    </citation>
    <scope>NUCLEOTIDE SEQUENCE [LARGE SCALE GENOMIC DNA]</scope>
    <source>
        <strain evidence="4">ATCC 20868 / MF5171</strain>
    </source>
</reference>
<keyword evidence="3" id="KW-0808">Transferase</keyword>
<protein>
    <submittedName>
        <fullName evidence="3">S-adenosyl-L-methionine-dependent methyltransferase</fullName>
    </submittedName>
</protein>
<evidence type="ECO:0000313" key="4">
    <source>
        <dbReference type="Proteomes" id="UP000016922"/>
    </source>
</evidence>
<keyword evidence="3" id="KW-0489">Methyltransferase</keyword>
<dbReference type="PANTHER" id="PTHR43591">
    <property type="entry name" value="METHYLTRANSFERASE"/>
    <property type="match status" value="1"/>
</dbReference>
<organism evidence="3 4">
    <name type="scientific">Glarea lozoyensis (strain ATCC 20868 / MF5171)</name>
    <dbReference type="NCBI Taxonomy" id="1116229"/>
    <lineage>
        <taxon>Eukaryota</taxon>
        <taxon>Fungi</taxon>
        <taxon>Dikarya</taxon>
        <taxon>Ascomycota</taxon>
        <taxon>Pezizomycotina</taxon>
        <taxon>Leotiomycetes</taxon>
        <taxon>Helotiales</taxon>
        <taxon>Helotiaceae</taxon>
        <taxon>Glarea</taxon>
    </lineage>
</organism>
<dbReference type="GO" id="GO:0032259">
    <property type="term" value="P:methylation"/>
    <property type="evidence" value="ECO:0007669"/>
    <property type="project" value="UniProtKB-KW"/>
</dbReference>
<feature type="compositionally biased region" description="Low complexity" evidence="1">
    <location>
        <begin position="85"/>
        <end position="108"/>
    </location>
</feature>
<dbReference type="GeneID" id="19467795"/>
<dbReference type="InterPro" id="IPR029063">
    <property type="entry name" value="SAM-dependent_MTases_sf"/>
</dbReference>
<dbReference type="CDD" id="cd02440">
    <property type="entry name" value="AdoMet_MTases"/>
    <property type="match status" value="1"/>
</dbReference>
<evidence type="ECO:0000313" key="3">
    <source>
        <dbReference type="EMBL" id="EPE36584.1"/>
    </source>
</evidence>
<gene>
    <name evidence="3" type="ORF">GLAREA_08747</name>
</gene>
<feature type="region of interest" description="Disordered" evidence="1">
    <location>
        <begin position="129"/>
        <end position="185"/>
    </location>
</feature>
<dbReference type="AlphaFoldDB" id="S3DHF4"/>
<dbReference type="Pfam" id="PF08241">
    <property type="entry name" value="Methyltransf_11"/>
    <property type="match status" value="1"/>
</dbReference>
<dbReference type="GO" id="GO:0008757">
    <property type="term" value="F:S-adenosylmethionine-dependent methyltransferase activity"/>
    <property type="evidence" value="ECO:0007669"/>
    <property type="project" value="InterPro"/>
</dbReference>
<accession>S3DHF4</accession>
<dbReference type="OrthoDB" id="10256176at2759"/>
<feature type="domain" description="Methyltransferase type 11" evidence="2">
    <location>
        <begin position="757"/>
        <end position="827"/>
    </location>
</feature>
<dbReference type="RefSeq" id="XP_008075899.1">
    <property type="nucleotide sequence ID" value="XM_008077708.1"/>
</dbReference>
<name>S3DHF4_GLAL2</name>
<dbReference type="Proteomes" id="UP000016922">
    <property type="component" value="Unassembled WGS sequence"/>
</dbReference>
<sequence length="980" mass="108009">MATLDLLLLPATTYCPPSAAQARKTQRSLNTIMEDEVTSQRNSMIMMNRRSQAYEKASRTAEWLSPMSDNFPTPRGNHFMSAPIAESTASESEESIISGTSGTPSSAPWTRTSFTTEATDFDDLYDVSSDDEARRKPSVRRRSATRQTSRSSSRQSVDSISSRTSRKSLPVLAIPSKGDPWPGHEAFKALTSPIPPTPPPKVPMSPALFQYLQSQEVPSCSAPPSLDGSLSSDQLAVMSVPPTPEIGSVVGDDEDVWGNGIQLQPAALATLQALSGNDSLYEHQPEQVIELPQAPAPAPRVQEMQQSLPPLTTNIHRNNSIILSPENQRSLNSLTRLEIPSPGGFFSTLSRNARHTWHLVPLTPEADAPPTSTTAENFYKTPWSSGAPVESILEVAESDCMSNGLPTAPITARYAPLQEPIVTSTAENFYNTPWSSSVPVQQTVFANNSDCMSQGLPTARYAPVQEEIVPDEIITETLKLDSVAVETVDRTGLWLAAQSSYLSNIVDPIEERDDEVALLKRHTSVKIQRESFVEVEDDVPPMPTQIRADSRSEARKTVRFSVIPPTPCTGVVACPLPQTDLPQESAYYRAFQSFKARSRARDTFSHRIPRFEALQTQRVVFPDAHRAQLLGKYQLSTVHMSPKKRMSANVARGDETPPENLERMKKDREYEAFEQMKHATWNVMASRLLNGGRLIAAPAAKKLSRLSSMGPKLYGASPDRARILDLGGQATCDWAWHVAAEYPNIKVYTVTTKALRQLSNSNIRGPKNHRQVAVDRLTVLPFKDNQFDLISAREIYSILKSKGENGQDEWDACLAECLRVLKPGGYLEFSIMDSDIVNAGPLGLAKSVEFGFNLTTLGFDASPTKTFLPRLKQAGFVGVKRAWTFLPMGAKLEEAPKSRDSLGVEVKLQMDAFLEGSLESMACVGGIVGGWAWEKWLLRCKLQTFGNEAKIDGVRDIIEEGRYCGAGWRTVNGWAMKPLR</sequence>
<evidence type="ECO:0000256" key="1">
    <source>
        <dbReference type="SAM" id="MobiDB-lite"/>
    </source>
</evidence>
<evidence type="ECO:0000259" key="2">
    <source>
        <dbReference type="Pfam" id="PF08241"/>
    </source>
</evidence>
<dbReference type="EMBL" id="KE145352">
    <property type="protein sequence ID" value="EPE36584.1"/>
    <property type="molecule type" value="Genomic_DNA"/>
</dbReference>
<proteinExistence type="predicted"/>
<dbReference type="HOGENOM" id="CLU_005788_0_0_1"/>
<keyword evidence="4" id="KW-1185">Reference proteome</keyword>